<dbReference type="SUPFAM" id="SSF48403">
    <property type="entry name" value="Ankyrin repeat"/>
    <property type="match status" value="1"/>
</dbReference>
<dbReference type="VEuPathDB" id="FungiDB:AeMF1_018360"/>
<sequence>MNKASKSFIISALVQPELWRTINVFQPGTYFANLSFLKVENVPLTPASLQHWLVPFQMKLNDYYTEYGTSQLQRLVERFPNMKLNLIVATIITNDVALLQVLHTKFDLLSCPNKLLKMACIFGSFEAQVYLHELGHPGSDRYAMTFAATIGALDIVKFLHDNRTEGYTGHALDQAASNGHLEVVRWLHSKEYPSAGEAMALAVQHGHMELVQWLHIHRDEVCRISLFHLSANQAKALEMVEWLCVNRCDVDPDEILHDAVLGNRLAIIELLVDRFGVPWSSRHIKTAVRLGNLTILHRIQCKDPRIVDTLDQKSEKAYHEGGLAHGAMALRSCWI</sequence>
<dbReference type="Pfam" id="PF12796">
    <property type="entry name" value="Ank_2"/>
    <property type="match status" value="1"/>
</dbReference>
<dbReference type="PANTHER" id="PTHR46586">
    <property type="entry name" value="ANKYRIN REPEAT-CONTAINING PROTEIN"/>
    <property type="match status" value="1"/>
</dbReference>
<dbReference type="InterPro" id="IPR052050">
    <property type="entry name" value="SecEffector_AnkRepeat"/>
</dbReference>
<accession>A0A6G0XEN7</accession>
<dbReference type="PANTHER" id="PTHR46586:SF3">
    <property type="entry name" value="ANKYRIN REPEAT-CONTAINING PROTEIN"/>
    <property type="match status" value="1"/>
</dbReference>
<dbReference type="Proteomes" id="UP000481153">
    <property type="component" value="Unassembled WGS sequence"/>
</dbReference>
<protein>
    <submittedName>
        <fullName evidence="1">Uncharacterized protein</fullName>
    </submittedName>
</protein>
<name>A0A6G0XEN7_9STRA</name>
<gene>
    <name evidence="1" type="ORF">Ae201684_005580</name>
</gene>
<dbReference type="Gene3D" id="1.25.40.20">
    <property type="entry name" value="Ankyrin repeat-containing domain"/>
    <property type="match status" value="1"/>
</dbReference>
<keyword evidence="2" id="KW-1185">Reference proteome</keyword>
<comment type="caution">
    <text evidence="1">The sequence shown here is derived from an EMBL/GenBank/DDBJ whole genome shotgun (WGS) entry which is preliminary data.</text>
</comment>
<dbReference type="InterPro" id="IPR002110">
    <property type="entry name" value="Ankyrin_rpt"/>
</dbReference>
<dbReference type="AlphaFoldDB" id="A0A6G0XEN7"/>
<organism evidence="1 2">
    <name type="scientific">Aphanomyces euteiches</name>
    <dbReference type="NCBI Taxonomy" id="100861"/>
    <lineage>
        <taxon>Eukaryota</taxon>
        <taxon>Sar</taxon>
        <taxon>Stramenopiles</taxon>
        <taxon>Oomycota</taxon>
        <taxon>Saprolegniomycetes</taxon>
        <taxon>Saprolegniales</taxon>
        <taxon>Verrucalvaceae</taxon>
        <taxon>Aphanomyces</taxon>
    </lineage>
</organism>
<dbReference type="InterPro" id="IPR036770">
    <property type="entry name" value="Ankyrin_rpt-contain_sf"/>
</dbReference>
<proteinExistence type="predicted"/>
<dbReference type="EMBL" id="VJMJ01000071">
    <property type="protein sequence ID" value="KAF0738653.1"/>
    <property type="molecule type" value="Genomic_DNA"/>
</dbReference>
<evidence type="ECO:0000313" key="2">
    <source>
        <dbReference type="Proteomes" id="UP000481153"/>
    </source>
</evidence>
<reference evidence="1 2" key="1">
    <citation type="submission" date="2019-07" db="EMBL/GenBank/DDBJ databases">
        <title>Genomics analysis of Aphanomyces spp. identifies a new class of oomycete effector associated with host adaptation.</title>
        <authorList>
            <person name="Gaulin E."/>
        </authorList>
    </citation>
    <scope>NUCLEOTIDE SEQUENCE [LARGE SCALE GENOMIC DNA]</scope>
    <source>
        <strain evidence="1 2">ATCC 201684</strain>
    </source>
</reference>
<evidence type="ECO:0000313" key="1">
    <source>
        <dbReference type="EMBL" id="KAF0738653.1"/>
    </source>
</evidence>